<keyword evidence="5 7" id="KW-0378">Hydrolase</keyword>
<dbReference type="PANTHER" id="PTHR30337">
    <property type="entry name" value="COMPONENT OF ATP-DEPENDENT DSDNA EXONUCLEASE"/>
    <property type="match status" value="1"/>
</dbReference>
<evidence type="ECO:0000256" key="5">
    <source>
        <dbReference type="ARBA" id="ARBA00022801"/>
    </source>
</evidence>
<dbReference type="InterPro" id="IPR004843">
    <property type="entry name" value="Calcineurin-like_PHP"/>
</dbReference>
<evidence type="ECO:0000259" key="8">
    <source>
        <dbReference type="Pfam" id="PF00149"/>
    </source>
</evidence>
<keyword evidence="4 7" id="KW-0540">Nuclease</keyword>
<evidence type="ECO:0000259" key="9">
    <source>
        <dbReference type="Pfam" id="PF12320"/>
    </source>
</evidence>
<protein>
    <recommendedName>
        <fullName evidence="3 7">Nuclease SbcCD subunit D</fullName>
    </recommendedName>
</protein>
<dbReference type="InterPro" id="IPR004593">
    <property type="entry name" value="SbcD"/>
</dbReference>
<comment type="caution">
    <text evidence="10">The sequence shown here is derived from an EMBL/GenBank/DDBJ whole genome shotgun (WGS) entry which is preliminary data.</text>
</comment>
<dbReference type="GO" id="GO:0004519">
    <property type="term" value="F:endonuclease activity"/>
    <property type="evidence" value="ECO:0007669"/>
    <property type="project" value="UniProtKB-KW"/>
</dbReference>
<dbReference type="NCBIfam" id="TIGR00619">
    <property type="entry name" value="sbcd"/>
    <property type="match status" value="1"/>
</dbReference>
<evidence type="ECO:0000256" key="7">
    <source>
        <dbReference type="RuleBase" id="RU363069"/>
    </source>
</evidence>
<dbReference type="GO" id="GO:0008408">
    <property type="term" value="F:3'-5' exonuclease activity"/>
    <property type="evidence" value="ECO:0007669"/>
    <property type="project" value="InterPro"/>
</dbReference>
<keyword evidence="11" id="KW-1185">Reference proteome</keyword>
<comment type="function">
    <text evidence="7">SbcCD cleaves DNA hairpin structures. These structures can inhibit DNA replication and are intermediates in certain DNA recombination reactions. The complex acts as a 3'-&gt;5' double strand exonuclease that can open hairpins. It also has a 5' single-strand endonuclease activity.</text>
</comment>
<keyword evidence="7" id="KW-0235">DNA replication</keyword>
<dbReference type="PANTHER" id="PTHR30337:SF0">
    <property type="entry name" value="NUCLEASE SBCCD SUBUNIT D"/>
    <property type="match status" value="1"/>
</dbReference>
<dbReference type="CDD" id="cd00840">
    <property type="entry name" value="MPP_Mre11_N"/>
    <property type="match status" value="1"/>
</dbReference>
<organism evidence="10 11">
    <name type="scientific">Bombilactobacillus apium</name>
    <dbReference type="NCBI Taxonomy" id="2675299"/>
    <lineage>
        <taxon>Bacteria</taxon>
        <taxon>Bacillati</taxon>
        <taxon>Bacillota</taxon>
        <taxon>Bacilli</taxon>
        <taxon>Lactobacillales</taxon>
        <taxon>Lactobacillaceae</taxon>
        <taxon>Bombilactobacillus</taxon>
    </lineage>
</organism>
<dbReference type="Pfam" id="PF00149">
    <property type="entry name" value="Metallophos"/>
    <property type="match status" value="1"/>
</dbReference>
<dbReference type="AlphaFoldDB" id="A0A850R699"/>
<evidence type="ECO:0000256" key="4">
    <source>
        <dbReference type="ARBA" id="ARBA00022722"/>
    </source>
</evidence>
<dbReference type="EMBL" id="JABZEC010000003">
    <property type="protein sequence ID" value="NVY96357.1"/>
    <property type="molecule type" value="Genomic_DNA"/>
</dbReference>
<dbReference type="InterPro" id="IPR041796">
    <property type="entry name" value="Mre11_N"/>
</dbReference>
<keyword evidence="7" id="KW-0233">DNA recombination</keyword>
<comment type="similarity">
    <text evidence="1 7">Belongs to the SbcD family.</text>
</comment>
<feature type="domain" description="Calcineurin-like phosphoesterase" evidence="8">
    <location>
        <begin position="1"/>
        <end position="225"/>
    </location>
</feature>
<dbReference type="InterPro" id="IPR026843">
    <property type="entry name" value="SbcD_C"/>
</dbReference>
<sequence>MKLLHTADWHIGRTLNGYSLLAEQKAVFAQIVQIAQDEEVDGIVIAGDLYDRAIPSPEAVTTLDQMFRTLNLEKKIPIYAISGNHDSARRLNYGRKWLEETNFYLHTLLEEAFTPIETPTLQIFLLPFFDPLDARVYYQKKDLPAEDVAQIKTIADALELVIADLVELFDPTKKHLLVTHFAVTAHQEDSLDLTSETTSQVGGLATVTTKQFAAFDYVMLGHIHTRHASPAPTVRYAGSPVKFNVKEARAKNNQKSVEIVDFTAQKIQQKVCKLIPQTDLVVLEADWETLCDPSFYQQQPVGQAWFAITIQNFERSAHLQTNLRSELEKRYGTIVELDYQTNSTSTFAPQESTDLREISPEKIVNNFFQTITAYELSPAQKDLVAKIFNEVEREQK</sequence>
<dbReference type="InterPro" id="IPR029052">
    <property type="entry name" value="Metallo-depent_PP-like"/>
</dbReference>
<comment type="subunit">
    <text evidence="2 7">Heterodimer of SbcC and SbcD.</text>
</comment>
<dbReference type="GO" id="GO:0006260">
    <property type="term" value="P:DNA replication"/>
    <property type="evidence" value="ECO:0007669"/>
    <property type="project" value="UniProtKB-KW"/>
</dbReference>
<name>A0A850R699_9LACO</name>
<gene>
    <name evidence="7" type="primary">sbcD</name>
    <name evidence="10" type="ORF">HU830_04110</name>
</gene>
<dbReference type="Pfam" id="PF12320">
    <property type="entry name" value="SbcD_C"/>
    <property type="match status" value="1"/>
</dbReference>
<dbReference type="SUPFAM" id="SSF56300">
    <property type="entry name" value="Metallo-dependent phosphatases"/>
    <property type="match status" value="1"/>
</dbReference>
<accession>A0A850R699</accession>
<evidence type="ECO:0000256" key="3">
    <source>
        <dbReference type="ARBA" id="ARBA00013365"/>
    </source>
</evidence>
<dbReference type="GO" id="GO:0006310">
    <property type="term" value="P:DNA recombination"/>
    <property type="evidence" value="ECO:0007669"/>
    <property type="project" value="UniProtKB-KW"/>
</dbReference>
<evidence type="ECO:0000313" key="11">
    <source>
        <dbReference type="Proteomes" id="UP000563523"/>
    </source>
</evidence>
<evidence type="ECO:0000256" key="2">
    <source>
        <dbReference type="ARBA" id="ARBA00011322"/>
    </source>
</evidence>
<dbReference type="RefSeq" id="WP_176942520.1">
    <property type="nucleotide sequence ID" value="NZ_JABZEC010000003.1"/>
</dbReference>
<proteinExistence type="inferred from homology"/>
<dbReference type="Gene3D" id="3.60.21.10">
    <property type="match status" value="1"/>
</dbReference>
<keyword evidence="7" id="KW-0255">Endonuclease</keyword>
<reference evidence="10 11" key="1">
    <citation type="submission" date="2020-06" db="EMBL/GenBank/DDBJ databases">
        <authorList>
            <person name="Kang J."/>
        </authorList>
    </citation>
    <scope>NUCLEOTIDE SEQUENCE [LARGE SCALE GENOMIC DNA]</scope>
    <source>
        <strain evidence="10 11">DCY120</strain>
    </source>
</reference>
<dbReference type="InterPro" id="IPR050535">
    <property type="entry name" value="DNA_Repair-Maintenance_Comp"/>
</dbReference>
<keyword evidence="6 7" id="KW-0269">Exonuclease</keyword>
<dbReference type="Proteomes" id="UP000563523">
    <property type="component" value="Unassembled WGS sequence"/>
</dbReference>
<feature type="domain" description="Nuclease SbcCD subunit D C-terminal" evidence="9">
    <location>
        <begin position="277"/>
        <end position="370"/>
    </location>
</feature>
<evidence type="ECO:0000256" key="1">
    <source>
        <dbReference type="ARBA" id="ARBA00010555"/>
    </source>
</evidence>
<evidence type="ECO:0000256" key="6">
    <source>
        <dbReference type="ARBA" id="ARBA00022839"/>
    </source>
</evidence>
<evidence type="ECO:0000313" key="10">
    <source>
        <dbReference type="EMBL" id="NVY96357.1"/>
    </source>
</evidence>